<protein>
    <submittedName>
        <fullName evidence="2">Uncharacterized protein</fullName>
    </submittedName>
</protein>
<keyword evidence="1" id="KW-0472">Membrane</keyword>
<feature type="transmembrane region" description="Helical" evidence="1">
    <location>
        <begin position="37"/>
        <end position="60"/>
    </location>
</feature>
<proteinExistence type="predicted"/>
<dbReference type="SUPFAM" id="SSF81442">
    <property type="entry name" value="Cytochrome c oxidase subunit I-like"/>
    <property type="match status" value="1"/>
</dbReference>
<keyword evidence="1" id="KW-1133">Transmembrane helix</keyword>
<dbReference type="Gene3D" id="1.20.210.10">
    <property type="entry name" value="Cytochrome c oxidase-like, subunit I domain"/>
    <property type="match status" value="1"/>
</dbReference>
<name>A0A3B0VAE2_9ZZZZ</name>
<organism evidence="2">
    <name type="scientific">hydrothermal vent metagenome</name>
    <dbReference type="NCBI Taxonomy" id="652676"/>
    <lineage>
        <taxon>unclassified sequences</taxon>
        <taxon>metagenomes</taxon>
        <taxon>ecological metagenomes</taxon>
    </lineage>
</organism>
<evidence type="ECO:0000256" key="1">
    <source>
        <dbReference type="SAM" id="Phobius"/>
    </source>
</evidence>
<reference evidence="2" key="1">
    <citation type="submission" date="2018-06" db="EMBL/GenBank/DDBJ databases">
        <authorList>
            <person name="Zhirakovskaya E."/>
        </authorList>
    </citation>
    <scope>NUCLEOTIDE SEQUENCE</scope>
</reference>
<accession>A0A3B0VAE2</accession>
<dbReference type="AlphaFoldDB" id="A0A3B0VAE2"/>
<gene>
    <name evidence="2" type="ORF">MNBD_BACTEROID07-1811</name>
</gene>
<dbReference type="EMBL" id="UOET01000292">
    <property type="protein sequence ID" value="VAW28874.1"/>
    <property type="molecule type" value="Genomic_DNA"/>
</dbReference>
<evidence type="ECO:0000313" key="2">
    <source>
        <dbReference type="EMBL" id="VAW28874.1"/>
    </source>
</evidence>
<sequence length="70" mass="7777">MNIGMVMMVLAMEVLGIMQISISRVAGQGYIAAQVHQIGWFAVWFVTGFVFLSGVVLYAYDFIVAMKVKE</sequence>
<dbReference type="InterPro" id="IPR036927">
    <property type="entry name" value="Cyt_c_oxase-like_su1_sf"/>
</dbReference>
<keyword evidence="1" id="KW-0812">Transmembrane</keyword>